<comment type="caution">
    <text evidence="2">The sequence shown here is derived from an EMBL/GenBank/DDBJ whole genome shotgun (WGS) entry which is preliminary data.</text>
</comment>
<dbReference type="OrthoDB" id="9953989at2"/>
<keyword evidence="1" id="KW-0812">Transmembrane</keyword>
<dbReference type="EMBL" id="SOPW01000005">
    <property type="protein sequence ID" value="TFB22767.1"/>
    <property type="molecule type" value="Genomic_DNA"/>
</dbReference>
<organism evidence="2 3">
    <name type="scientific">Filobacillus milosensis</name>
    <dbReference type="NCBI Taxonomy" id="94137"/>
    <lineage>
        <taxon>Bacteria</taxon>
        <taxon>Bacillati</taxon>
        <taxon>Bacillota</taxon>
        <taxon>Bacilli</taxon>
        <taxon>Bacillales</taxon>
        <taxon>Bacillaceae</taxon>
        <taxon>Filobacillus</taxon>
    </lineage>
</organism>
<keyword evidence="1" id="KW-1133">Transmembrane helix</keyword>
<gene>
    <name evidence="2" type="ORF">E3U55_05895</name>
</gene>
<evidence type="ECO:0000313" key="2">
    <source>
        <dbReference type="EMBL" id="TFB22767.1"/>
    </source>
</evidence>
<keyword evidence="1" id="KW-0472">Membrane</keyword>
<evidence type="ECO:0000256" key="1">
    <source>
        <dbReference type="SAM" id="Phobius"/>
    </source>
</evidence>
<proteinExistence type="predicted"/>
<reference evidence="2 3" key="1">
    <citation type="submission" date="2019-03" db="EMBL/GenBank/DDBJ databases">
        <authorList>
            <person name="He R.-H."/>
        </authorList>
    </citation>
    <scope>NUCLEOTIDE SEQUENCE [LARGE SCALE GENOMIC DNA]</scope>
    <source>
        <strain evidence="3">SH 714</strain>
    </source>
</reference>
<evidence type="ECO:0000313" key="3">
    <source>
        <dbReference type="Proteomes" id="UP000297975"/>
    </source>
</evidence>
<feature type="transmembrane region" description="Helical" evidence="1">
    <location>
        <begin position="7"/>
        <end position="26"/>
    </location>
</feature>
<dbReference type="AlphaFoldDB" id="A0A4Y8IMX5"/>
<protein>
    <submittedName>
        <fullName evidence="2">Uncharacterized protein</fullName>
    </submittedName>
</protein>
<accession>A0A4Y8IMX5</accession>
<name>A0A4Y8IMX5_9BACI</name>
<dbReference type="Proteomes" id="UP000297975">
    <property type="component" value="Unassembled WGS sequence"/>
</dbReference>
<sequence>MYEKTKYLIILLTVTSQIGAIVAIFFNVTLAIALAIIYGISLISLITIFIVERRKEKKEEINYDDFDY</sequence>
<dbReference type="RefSeq" id="WP_134339460.1">
    <property type="nucleotide sequence ID" value="NZ_SOPW01000005.1"/>
</dbReference>
<keyword evidence="3" id="KW-1185">Reference proteome</keyword>
<feature type="transmembrane region" description="Helical" evidence="1">
    <location>
        <begin position="32"/>
        <end position="51"/>
    </location>
</feature>